<evidence type="ECO:0000313" key="5">
    <source>
        <dbReference type="Proteomes" id="UP000799441"/>
    </source>
</evidence>
<dbReference type="InterPro" id="IPR044053">
    <property type="entry name" value="AsaB-like"/>
</dbReference>
<dbReference type="NCBIfam" id="NF041278">
    <property type="entry name" value="CmcJ_NvfI_EfuI"/>
    <property type="match status" value="1"/>
</dbReference>
<dbReference type="PANTHER" id="PTHR34598">
    <property type="entry name" value="BLL6449 PROTEIN"/>
    <property type="match status" value="1"/>
</dbReference>
<dbReference type="GO" id="GO:0016491">
    <property type="term" value="F:oxidoreductase activity"/>
    <property type="evidence" value="ECO:0007669"/>
    <property type="project" value="UniProtKB-KW"/>
</dbReference>
<dbReference type="Proteomes" id="UP000799441">
    <property type="component" value="Unassembled WGS sequence"/>
</dbReference>
<evidence type="ECO:0000256" key="2">
    <source>
        <dbReference type="ARBA" id="ARBA00023604"/>
    </source>
</evidence>
<keyword evidence="1" id="KW-0560">Oxidoreductase</keyword>
<protein>
    <submittedName>
        <fullName evidence="4">GA4 desaturase</fullName>
    </submittedName>
</protein>
<sequence length="399" mass="44210">MVAVTDVQHWGKFRYLTRGTKPARSNEAYLLPPLSEFGNILTLPLIDMRPSLDLGNDSPYKLSVHGFTARRHHSSLLAAPYDRACWTDEGLLRTVYFPEVQALVQELTGCKKLVVSAAVLRNKIYEEGDSPPEQPARPKSGHGTDDISQPFPPIVGNSATDRVSPAPKVHLDFSPKGARYHIRKYHNDVASAAERVIEAENQLLESGVQWDDLKDYYHGNGSSDQGIPRFALFSIWRPLKPIDKDPLALSSCASFPESDYVPSNQLEPADQSIPAHLSRVIDPNALHSNVNDEYQVQDVAIDTADGTYQSQGYLPYGPRDKEQKSHDWHFISDQQPSEVLIIQLFDNEMEAHARAPKEGSGEVSNLGVGGAVHSAFELVGQDACAEARESIEVRCAAFW</sequence>
<dbReference type="PANTHER" id="PTHR34598:SF3">
    <property type="entry name" value="OXIDOREDUCTASE AN1597"/>
    <property type="match status" value="1"/>
</dbReference>
<proteinExistence type="inferred from homology"/>
<dbReference type="AlphaFoldDB" id="A0A9P4Q831"/>
<evidence type="ECO:0000256" key="3">
    <source>
        <dbReference type="SAM" id="MobiDB-lite"/>
    </source>
</evidence>
<feature type="region of interest" description="Disordered" evidence="3">
    <location>
        <begin position="126"/>
        <end position="168"/>
    </location>
</feature>
<dbReference type="OrthoDB" id="412788at2759"/>
<comment type="similarity">
    <text evidence="2">Belongs to the asaB hydroxylase/desaturase family.</text>
</comment>
<gene>
    <name evidence="4" type="ORF">K431DRAFT_346187</name>
</gene>
<reference evidence="4" key="1">
    <citation type="journal article" date="2020" name="Stud. Mycol.">
        <title>101 Dothideomycetes genomes: a test case for predicting lifestyles and emergence of pathogens.</title>
        <authorList>
            <person name="Haridas S."/>
            <person name="Albert R."/>
            <person name="Binder M."/>
            <person name="Bloem J."/>
            <person name="Labutti K."/>
            <person name="Salamov A."/>
            <person name="Andreopoulos B."/>
            <person name="Baker S."/>
            <person name="Barry K."/>
            <person name="Bills G."/>
            <person name="Bluhm B."/>
            <person name="Cannon C."/>
            <person name="Castanera R."/>
            <person name="Culley D."/>
            <person name="Daum C."/>
            <person name="Ezra D."/>
            <person name="Gonzalez J."/>
            <person name="Henrissat B."/>
            <person name="Kuo A."/>
            <person name="Liang C."/>
            <person name="Lipzen A."/>
            <person name="Lutzoni F."/>
            <person name="Magnuson J."/>
            <person name="Mondo S."/>
            <person name="Nolan M."/>
            <person name="Ohm R."/>
            <person name="Pangilinan J."/>
            <person name="Park H.-J."/>
            <person name="Ramirez L."/>
            <person name="Alfaro M."/>
            <person name="Sun H."/>
            <person name="Tritt A."/>
            <person name="Yoshinaga Y."/>
            <person name="Zwiers L.-H."/>
            <person name="Turgeon B."/>
            <person name="Goodwin S."/>
            <person name="Spatafora J."/>
            <person name="Crous P."/>
            <person name="Grigoriev I."/>
        </authorList>
    </citation>
    <scope>NUCLEOTIDE SEQUENCE</scope>
    <source>
        <strain evidence="4">CBS 116435</strain>
    </source>
</reference>
<organism evidence="4 5">
    <name type="scientific">Polychaeton citri CBS 116435</name>
    <dbReference type="NCBI Taxonomy" id="1314669"/>
    <lineage>
        <taxon>Eukaryota</taxon>
        <taxon>Fungi</taxon>
        <taxon>Dikarya</taxon>
        <taxon>Ascomycota</taxon>
        <taxon>Pezizomycotina</taxon>
        <taxon>Dothideomycetes</taxon>
        <taxon>Dothideomycetidae</taxon>
        <taxon>Capnodiales</taxon>
        <taxon>Capnodiaceae</taxon>
        <taxon>Polychaeton</taxon>
    </lineage>
</organism>
<name>A0A9P4Q831_9PEZI</name>
<evidence type="ECO:0000256" key="1">
    <source>
        <dbReference type="ARBA" id="ARBA00023002"/>
    </source>
</evidence>
<evidence type="ECO:0000313" key="4">
    <source>
        <dbReference type="EMBL" id="KAF2721524.1"/>
    </source>
</evidence>
<dbReference type="EMBL" id="MU003789">
    <property type="protein sequence ID" value="KAF2721524.1"/>
    <property type="molecule type" value="Genomic_DNA"/>
</dbReference>
<keyword evidence="5" id="KW-1185">Reference proteome</keyword>
<accession>A0A9P4Q831</accession>
<comment type="caution">
    <text evidence="4">The sequence shown here is derived from an EMBL/GenBank/DDBJ whole genome shotgun (WGS) entry which is preliminary data.</text>
</comment>